<comment type="cofactor">
    <cofactor evidence="4">
        <name>Zn(2+)</name>
        <dbReference type="ChEBI" id="CHEBI:29105"/>
    </cofactor>
    <text evidence="4">Binds 1 zinc ion per subunit.</text>
</comment>
<comment type="function">
    <text evidence="5">Reversible hydration of carbon dioxide.</text>
</comment>
<dbReference type="RefSeq" id="XP_020067288.1">
    <property type="nucleotide sequence ID" value="XM_020206481.1"/>
</dbReference>
<dbReference type="Gene3D" id="3.40.1050.10">
    <property type="entry name" value="Carbonic anhydrase"/>
    <property type="match status" value="1"/>
</dbReference>
<feature type="binding site" evidence="4">
    <location>
        <position position="36"/>
    </location>
    <ligand>
        <name>Zn(2+)</name>
        <dbReference type="ChEBI" id="CHEBI:29105"/>
    </ligand>
</feature>
<sequence length="162" mass="17634">MTAATEFETANSTYSSTFSKGDLALPPARKVAVVVCMDARIDPAAALGLSEGDAHVIRNAGGRSSDALRSVIILQRLLGTKEIVVVHHTDCGMLTFSDTDLRGIVKEQTGHSVDHVAFLPFKDLEESVREDVEFFRKSPLVLDVPVTGYIYDVKTGRIDKVE</sequence>
<gene>
    <name evidence="6" type="ORF">CANTADRAFT_19741</name>
</gene>
<keyword evidence="5" id="KW-0456">Lyase</keyword>
<evidence type="ECO:0000313" key="6">
    <source>
        <dbReference type="EMBL" id="ODV82166.1"/>
    </source>
</evidence>
<evidence type="ECO:0000256" key="1">
    <source>
        <dbReference type="ARBA" id="ARBA00006217"/>
    </source>
</evidence>
<dbReference type="SMART" id="SM00947">
    <property type="entry name" value="Pro_CA"/>
    <property type="match status" value="1"/>
</dbReference>
<dbReference type="GeneID" id="30980618"/>
<dbReference type="Proteomes" id="UP000094285">
    <property type="component" value="Unassembled WGS sequence"/>
</dbReference>
<dbReference type="InterPro" id="IPR036874">
    <property type="entry name" value="Carbonic_anhydrase_sf"/>
</dbReference>
<evidence type="ECO:0000256" key="3">
    <source>
        <dbReference type="ARBA" id="ARBA00022833"/>
    </source>
</evidence>
<reference evidence="7" key="1">
    <citation type="submission" date="2016-05" db="EMBL/GenBank/DDBJ databases">
        <title>Comparative genomics of biotechnologically important yeasts.</title>
        <authorList>
            <consortium name="DOE Joint Genome Institute"/>
            <person name="Riley R."/>
            <person name="Haridas S."/>
            <person name="Wolfe K.H."/>
            <person name="Lopes M.R."/>
            <person name="Hittinger C.T."/>
            <person name="Goker M."/>
            <person name="Salamov A."/>
            <person name="Wisecaver J."/>
            <person name="Long T.M."/>
            <person name="Aerts A.L."/>
            <person name="Barry K."/>
            <person name="Choi C."/>
            <person name="Clum A."/>
            <person name="Coughlan A.Y."/>
            <person name="Deshpande S."/>
            <person name="Douglass A.P."/>
            <person name="Hanson S.J."/>
            <person name="Klenk H.-P."/>
            <person name="Labutti K."/>
            <person name="Lapidus A."/>
            <person name="Lindquist E."/>
            <person name="Lipzen A."/>
            <person name="Meier-Kolthoff J.P."/>
            <person name="Ohm R.A."/>
            <person name="Otillar R.P."/>
            <person name="Pangilinan J."/>
            <person name="Peng Y."/>
            <person name="Rokas A."/>
            <person name="Rosa C.A."/>
            <person name="Scheuner C."/>
            <person name="Sibirny A.A."/>
            <person name="Slot J.C."/>
            <person name="Stielow J.B."/>
            <person name="Sun H."/>
            <person name="Kurtzman C.P."/>
            <person name="Blackwell M."/>
            <person name="Grigoriev I.V."/>
            <person name="Jeffries T.W."/>
        </authorList>
    </citation>
    <scope>NUCLEOTIDE SEQUENCE [LARGE SCALE GENOMIC DNA]</scope>
    <source>
        <strain evidence="7">NRRL Y-17324</strain>
    </source>
</reference>
<dbReference type="InterPro" id="IPR001765">
    <property type="entry name" value="Carbonic_anhydrase"/>
</dbReference>
<dbReference type="CDD" id="cd03379">
    <property type="entry name" value="beta_CA_cladeD"/>
    <property type="match status" value="1"/>
</dbReference>
<protein>
    <recommendedName>
        <fullName evidence="5">Carbonic anhydrase</fullName>
        <ecNumber evidence="5">4.2.1.1</ecNumber>
    </recommendedName>
    <alternativeName>
        <fullName evidence="5">Carbonate dehydratase</fullName>
    </alternativeName>
</protein>
<dbReference type="PANTHER" id="PTHR43175:SF3">
    <property type="entry name" value="CARBON DISULFIDE HYDROLASE"/>
    <property type="match status" value="1"/>
</dbReference>
<keyword evidence="2 4" id="KW-0479">Metal-binding</keyword>
<proteinExistence type="inferred from homology"/>
<accession>A0A1E4SRM7</accession>
<comment type="catalytic activity">
    <reaction evidence="5">
        <text>hydrogencarbonate + H(+) = CO2 + H2O</text>
        <dbReference type="Rhea" id="RHEA:10748"/>
        <dbReference type="ChEBI" id="CHEBI:15377"/>
        <dbReference type="ChEBI" id="CHEBI:15378"/>
        <dbReference type="ChEBI" id="CHEBI:16526"/>
        <dbReference type="ChEBI" id="CHEBI:17544"/>
        <dbReference type="EC" id="4.2.1.1"/>
    </reaction>
</comment>
<dbReference type="PANTHER" id="PTHR43175">
    <property type="entry name" value="CARBONIC ANHYDRASE"/>
    <property type="match status" value="1"/>
</dbReference>
<dbReference type="AlphaFoldDB" id="A0A1E4SRM7"/>
<dbReference type="GO" id="GO:0008270">
    <property type="term" value="F:zinc ion binding"/>
    <property type="evidence" value="ECO:0007669"/>
    <property type="project" value="UniProtKB-UniRule"/>
</dbReference>
<organism evidence="6 7">
    <name type="scientific">Suhomyces tanzawaensis NRRL Y-17324</name>
    <dbReference type="NCBI Taxonomy" id="984487"/>
    <lineage>
        <taxon>Eukaryota</taxon>
        <taxon>Fungi</taxon>
        <taxon>Dikarya</taxon>
        <taxon>Ascomycota</taxon>
        <taxon>Saccharomycotina</taxon>
        <taxon>Pichiomycetes</taxon>
        <taxon>Debaryomycetaceae</taxon>
        <taxon>Suhomyces</taxon>
    </lineage>
</organism>
<feature type="binding site" evidence="4">
    <location>
        <position position="91"/>
    </location>
    <ligand>
        <name>Zn(2+)</name>
        <dbReference type="ChEBI" id="CHEBI:29105"/>
    </ligand>
</feature>
<comment type="similarity">
    <text evidence="1 5">Belongs to the beta-class carbonic anhydrase family.</text>
</comment>
<name>A0A1E4SRM7_9ASCO</name>
<evidence type="ECO:0000256" key="4">
    <source>
        <dbReference type="PIRSR" id="PIRSR601765-1"/>
    </source>
</evidence>
<dbReference type="EC" id="4.2.1.1" evidence="5"/>
<feature type="binding site" evidence="4">
    <location>
        <position position="88"/>
    </location>
    <ligand>
        <name>Zn(2+)</name>
        <dbReference type="ChEBI" id="CHEBI:29105"/>
    </ligand>
</feature>
<dbReference type="SUPFAM" id="SSF53056">
    <property type="entry name" value="beta-carbonic anhydrase, cab"/>
    <property type="match status" value="1"/>
</dbReference>
<dbReference type="Pfam" id="PF00484">
    <property type="entry name" value="Pro_CA"/>
    <property type="match status" value="1"/>
</dbReference>
<dbReference type="OrthoDB" id="10248475at2759"/>
<evidence type="ECO:0000256" key="2">
    <source>
        <dbReference type="ARBA" id="ARBA00022723"/>
    </source>
</evidence>
<dbReference type="EMBL" id="KV453909">
    <property type="protein sequence ID" value="ODV82166.1"/>
    <property type="molecule type" value="Genomic_DNA"/>
</dbReference>
<dbReference type="GO" id="GO:0004089">
    <property type="term" value="F:carbonate dehydratase activity"/>
    <property type="evidence" value="ECO:0007669"/>
    <property type="project" value="UniProtKB-UniRule"/>
</dbReference>
<keyword evidence="3 4" id="KW-0862">Zinc</keyword>
<evidence type="ECO:0000313" key="7">
    <source>
        <dbReference type="Proteomes" id="UP000094285"/>
    </source>
</evidence>
<feature type="binding site" evidence="4">
    <location>
        <position position="38"/>
    </location>
    <ligand>
        <name>Zn(2+)</name>
        <dbReference type="ChEBI" id="CHEBI:29105"/>
    </ligand>
</feature>
<keyword evidence="7" id="KW-1185">Reference proteome</keyword>
<evidence type="ECO:0000256" key="5">
    <source>
        <dbReference type="RuleBase" id="RU003956"/>
    </source>
</evidence>
<dbReference type="STRING" id="984487.A0A1E4SRM7"/>